<evidence type="ECO:0000256" key="13">
    <source>
        <dbReference type="ARBA" id="ARBA00032493"/>
    </source>
</evidence>
<evidence type="ECO:0000313" key="17">
    <source>
        <dbReference type="EMBL" id="MFB9261401.1"/>
    </source>
</evidence>
<keyword evidence="18" id="KW-1185">Reference proteome</keyword>
<evidence type="ECO:0000256" key="2">
    <source>
        <dbReference type="ARBA" id="ARBA00005102"/>
    </source>
</evidence>
<evidence type="ECO:0000256" key="3">
    <source>
        <dbReference type="ARBA" id="ARBA00007588"/>
    </source>
</evidence>
<dbReference type="Gene3D" id="3.50.50.60">
    <property type="entry name" value="FAD/NAD(P)-binding domain"/>
    <property type="match status" value="1"/>
</dbReference>
<evidence type="ECO:0000256" key="15">
    <source>
        <dbReference type="ARBA" id="ARBA00048407"/>
    </source>
</evidence>
<keyword evidence="9" id="KW-0560">Oxidoreductase</keyword>
<keyword evidence="8" id="KW-0521">NADP</keyword>
<comment type="pathway">
    <text evidence="2">Siderophore biosynthesis; mycobactin biosynthesis.</text>
</comment>
<protein>
    <recommendedName>
        <fullName evidence="5">L-lysine N6-monooxygenase MbtG</fullName>
        <ecNumber evidence="4">1.14.13.59</ecNumber>
    </recommendedName>
    <alternativeName>
        <fullName evidence="14">Lysine 6-N-hydroxylase</fullName>
    </alternativeName>
    <alternativeName>
        <fullName evidence="13">Lysine N6-hydroxylase</fullName>
    </alternativeName>
    <alternativeName>
        <fullName evidence="11">Lysine-N-oxygenase</fullName>
    </alternativeName>
    <alternativeName>
        <fullName evidence="12">Mycobactin synthase protein G</fullName>
    </alternativeName>
</protein>
<evidence type="ECO:0000256" key="4">
    <source>
        <dbReference type="ARBA" id="ARBA00013076"/>
    </source>
</evidence>
<feature type="compositionally biased region" description="Low complexity" evidence="16">
    <location>
        <begin position="452"/>
        <end position="480"/>
    </location>
</feature>
<comment type="cofactor">
    <cofactor evidence="1">
        <name>FAD</name>
        <dbReference type="ChEBI" id="CHEBI:57692"/>
    </cofactor>
</comment>
<comment type="similarity">
    <text evidence="3">Belongs to the lysine N(6)-hydroxylase/L-ornithine N(5)-oxygenase family.</text>
</comment>
<evidence type="ECO:0000256" key="1">
    <source>
        <dbReference type="ARBA" id="ARBA00001974"/>
    </source>
</evidence>
<sequence length="480" mass="51915">MTELERVSVLAIGCGPFNLSLAALASTVDDVDVVVVDSSENFAWHPGLMFEDAKLQVSFLSDLVSLVDPSHPLSFLAYLADVDRLYRFLVREDFFPTRREYEDYLLWAIRKLAGLRWGTTVTEVRWDSDAALFEVDLVGPDGPVTLLAEHVVVGIGTEPVIPESVHADSPALVHSSDYLFHRETMLDSESVTVVGSGQSGAEIFADLLEANLAGGPAVRWWTRTPWFAPLDFTKLSLEMTTPAYMEYFHTLPESTRDEVRRGHWQFHKGVSADTLARIHDLLYRRELVDDAAPVQLRTGVEIASVEPVGSGAPGTPGNPGDPRLRVTGLHADTGRAVAHEAEWVVASTGYTERRPAFLRPLDGLLARDTQGRLVIEANHSVAPAAAGPALADRLFVANAEHHAFGVSAPNLDIGAVRNAKILNSVLGREAYRLQRSTAFISFGPDGDDDAANADSALSAGSGNATATNPAPATAARPTEH</sequence>
<evidence type="ECO:0000256" key="11">
    <source>
        <dbReference type="ARBA" id="ARBA00029939"/>
    </source>
</evidence>
<evidence type="ECO:0000256" key="14">
    <source>
        <dbReference type="ARBA" id="ARBA00032738"/>
    </source>
</evidence>
<evidence type="ECO:0000256" key="5">
    <source>
        <dbReference type="ARBA" id="ARBA00016406"/>
    </source>
</evidence>
<gene>
    <name evidence="17" type="ORF">ACFFVD_16575</name>
</gene>
<dbReference type="SUPFAM" id="SSF51905">
    <property type="entry name" value="FAD/NAD(P)-binding domain"/>
    <property type="match status" value="1"/>
</dbReference>
<name>A0ABV5JUU9_9ACTN</name>
<comment type="catalytic activity">
    <reaction evidence="15">
        <text>L-lysine + NADPH + O2 = N(6)-hydroxy-L-lysine + NADP(+) + H2O</text>
        <dbReference type="Rhea" id="RHEA:23228"/>
        <dbReference type="ChEBI" id="CHEBI:15377"/>
        <dbReference type="ChEBI" id="CHEBI:15379"/>
        <dbReference type="ChEBI" id="CHEBI:32551"/>
        <dbReference type="ChEBI" id="CHEBI:57783"/>
        <dbReference type="ChEBI" id="CHEBI:57820"/>
        <dbReference type="ChEBI" id="CHEBI:58349"/>
        <dbReference type="EC" id="1.14.13.59"/>
    </reaction>
</comment>
<accession>A0ABV5JUU9</accession>
<reference evidence="17 18" key="1">
    <citation type="submission" date="2024-09" db="EMBL/GenBank/DDBJ databases">
        <authorList>
            <person name="Sun Q."/>
            <person name="Mori K."/>
        </authorList>
    </citation>
    <scope>NUCLEOTIDE SEQUENCE [LARGE SCALE GENOMIC DNA]</scope>
    <source>
        <strain evidence="17 18">CCM 7659</strain>
    </source>
</reference>
<dbReference type="PANTHER" id="PTHR42802:SF1">
    <property type="entry name" value="L-ORNITHINE N(5)-MONOOXYGENASE"/>
    <property type="match status" value="1"/>
</dbReference>
<dbReference type="PANTHER" id="PTHR42802">
    <property type="entry name" value="MONOOXYGENASE"/>
    <property type="match status" value="1"/>
</dbReference>
<evidence type="ECO:0000256" key="9">
    <source>
        <dbReference type="ARBA" id="ARBA00023002"/>
    </source>
</evidence>
<evidence type="ECO:0000256" key="6">
    <source>
        <dbReference type="ARBA" id="ARBA00022630"/>
    </source>
</evidence>
<dbReference type="EC" id="1.14.13.59" evidence="4"/>
<dbReference type="InterPro" id="IPR025700">
    <property type="entry name" value="Lys/Orn_oxygenase"/>
</dbReference>
<dbReference type="Pfam" id="PF13434">
    <property type="entry name" value="Lys_Orn_oxgnase"/>
    <property type="match status" value="1"/>
</dbReference>
<dbReference type="Proteomes" id="UP001589700">
    <property type="component" value="Unassembled WGS sequence"/>
</dbReference>
<evidence type="ECO:0000256" key="16">
    <source>
        <dbReference type="SAM" id="MobiDB-lite"/>
    </source>
</evidence>
<dbReference type="EMBL" id="JBHMDY010000032">
    <property type="protein sequence ID" value="MFB9261401.1"/>
    <property type="molecule type" value="Genomic_DNA"/>
</dbReference>
<feature type="region of interest" description="Disordered" evidence="16">
    <location>
        <begin position="451"/>
        <end position="480"/>
    </location>
</feature>
<dbReference type="InterPro" id="IPR036188">
    <property type="entry name" value="FAD/NAD-bd_sf"/>
</dbReference>
<evidence type="ECO:0000256" key="7">
    <source>
        <dbReference type="ARBA" id="ARBA00022827"/>
    </source>
</evidence>
<evidence type="ECO:0000256" key="8">
    <source>
        <dbReference type="ARBA" id="ARBA00022857"/>
    </source>
</evidence>
<evidence type="ECO:0000256" key="12">
    <source>
        <dbReference type="ARBA" id="ARBA00031158"/>
    </source>
</evidence>
<keyword evidence="7" id="KW-0274">FAD</keyword>
<proteinExistence type="inferred from homology"/>
<evidence type="ECO:0000313" key="18">
    <source>
        <dbReference type="Proteomes" id="UP001589700"/>
    </source>
</evidence>
<dbReference type="RefSeq" id="WP_182631491.1">
    <property type="nucleotide sequence ID" value="NZ_JAALDM010000057.1"/>
</dbReference>
<comment type="caution">
    <text evidence="17">The sequence shown here is derived from an EMBL/GenBank/DDBJ whole genome shotgun (WGS) entry which is preliminary data.</text>
</comment>
<organism evidence="17 18">
    <name type="scientific">Dietzia aerolata</name>
    <dbReference type="NCBI Taxonomy" id="595984"/>
    <lineage>
        <taxon>Bacteria</taxon>
        <taxon>Bacillati</taxon>
        <taxon>Actinomycetota</taxon>
        <taxon>Actinomycetes</taxon>
        <taxon>Mycobacteriales</taxon>
        <taxon>Dietziaceae</taxon>
        <taxon>Dietzia</taxon>
    </lineage>
</organism>
<evidence type="ECO:0000256" key="10">
    <source>
        <dbReference type="ARBA" id="ARBA00023033"/>
    </source>
</evidence>
<keyword evidence="10" id="KW-0503">Monooxygenase</keyword>
<keyword evidence="6" id="KW-0285">Flavoprotein</keyword>